<dbReference type="SMART" id="SM00507">
    <property type="entry name" value="HNHc"/>
    <property type="match status" value="1"/>
</dbReference>
<dbReference type="PANTHER" id="PTHR33877:SF2">
    <property type="entry name" value="OS07G0170200 PROTEIN"/>
    <property type="match status" value="1"/>
</dbReference>
<dbReference type="CDD" id="cd00085">
    <property type="entry name" value="HNHc"/>
    <property type="match status" value="1"/>
</dbReference>
<gene>
    <name evidence="2" type="ORF">AB835_05860</name>
</gene>
<dbReference type="GO" id="GO:0004519">
    <property type="term" value="F:endonuclease activity"/>
    <property type="evidence" value="ECO:0007669"/>
    <property type="project" value="UniProtKB-KW"/>
</dbReference>
<protein>
    <submittedName>
        <fullName evidence="2">Restriction endonuclease</fullName>
    </submittedName>
</protein>
<keyword evidence="2" id="KW-0255">Endonuclease</keyword>
<sequence>MKKVLRLNPSGMPMHWLLVEAATTLYSKKLVLWEMGEQGALMRGGYNRDGERSMLDISPVIATKGHGKSMKVRSFSNAMLFRRDNYVCLYCGQIFFAQELTRDHVVPRAQGGADSWTNVVAACKRCNHAKGNRTPEQANMLLLAVPFTPNPFEYLYLTNRHIIADQMDYLTKQFSSQRKWKSG</sequence>
<evidence type="ECO:0000313" key="2">
    <source>
        <dbReference type="EMBL" id="ODS24044.1"/>
    </source>
</evidence>
<dbReference type="STRING" id="62101.AB835_05860"/>
<keyword evidence="2" id="KW-0378">Hydrolase</keyword>
<dbReference type="InterPro" id="IPR029471">
    <property type="entry name" value="HNH_5"/>
</dbReference>
<dbReference type="InterPro" id="IPR003615">
    <property type="entry name" value="HNH_nuc"/>
</dbReference>
<dbReference type="PANTHER" id="PTHR33877">
    <property type="entry name" value="SLL1193 PROTEIN"/>
    <property type="match status" value="1"/>
</dbReference>
<dbReference type="Gene3D" id="1.10.30.50">
    <property type="match status" value="1"/>
</dbReference>
<accession>A0A1D2QR83</accession>
<dbReference type="EMBL" id="MDLC01000015">
    <property type="protein sequence ID" value="ODS24044.1"/>
    <property type="molecule type" value="Genomic_DNA"/>
</dbReference>
<name>A0A1D2QR83_9GAMM</name>
<evidence type="ECO:0000313" key="3">
    <source>
        <dbReference type="Proteomes" id="UP000242502"/>
    </source>
</evidence>
<proteinExistence type="predicted"/>
<feature type="domain" description="HNH nuclease" evidence="1">
    <location>
        <begin position="75"/>
        <end position="128"/>
    </location>
</feature>
<dbReference type="AlphaFoldDB" id="A0A1D2QR83"/>
<organism evidence="2 3">
    <name type="scientific">Candidatus Endobugula sertula</name>
    <name type="common">Bugula neritina bacterial symbiont</name>
    <dbReference type="NCBI Taxonomy" id="62101"/>
    <lineage>
        <taxon>Bacteria</taxon>
        <taxon>Pseudomonadati</taxon>
        <taxon>Pseudomonadota</taxon>
        <taxon>Gammaproteobacteria</taxon>
        <taxon>Cellvibrionales</taxon>
        <taxon>Cellvibrionaceae</taxon>
        <taxon>Candidatus Endobugula</taxon>
    </lineage>
</organism>
<reference evidence="2 3" key="1">
    <citation type="journal article" date="2016" name="Appl. Environ. Microbiol.">
        <title>Lack of Overt Genome Reduction in the Bryostatin-Producing Bryozoan Symbiont "Candidatus Endobugula sertula".</title>
        <authorList>
            <person name="Miller I.J."/>
            <person name="Vanee N."/>
            <person name="Fong S.S."/>
            <person name="Lim-Fong G.E."/>
            <person name="Kwan J.C."/>
        </authorList>
    </citation>
    <scope>NUCLEOTIDE SEQUENCE [LARGE SCALE GENOMIC DNA]</scope>
    <source>
        <strain evidence="2">AB1-4</strain>
    </source>
</reference>
<dbReference type="Pfam" id="PF14279">
    <property type="entry name" value="HNH_5"/>
    <property type="match status" value="1"/>
</dbReference>
<comment type="caution">
    <text evidence="2">The sequence shown here is derived from an EMBL/GenBank/DDBJ whole genome shotgun (WGS) entry which is preliminary data.</text>
</comment>
<dbReference type="InterPro" id="IPR052892">
    <property type="entry name" value="NA-targeting_endonuclease"/>
</dbReference>
<dbReference type="Proteomes" id="UP000242502">
    <property type="component" value="Unassembled WGS sequence"/>
</dbReference>
<keyword evidence="2" id="KW-0540">Nuclease</keyword>
<evidence type="ECO:0000259" key="1">
    <source>
        <dbReference type="SMART" id="SM00507"/>
    </source>
</evidence>